<dbReference type="PROSITE" id="PS50059">
    <property type="entry name" value="FKBP_PPIASE"/>
    <property type="match status" value="1"/>
</dbReference>
<dbReference type="Pfam" id="PF00254">
    <property type="entry name" value="FKBP_C"/>
    <property type="match status" value="1"/>
</dbReference>
<evidence type="ECO:0000313" key="10">
    <source>
        <dbReference type="Proteomes" id="UP000325105"/>
    </source>
</evidence>
<dbReference type="Gene3D" id="3.10.50.40">
    <property type="match status" value="1"/>
</dbReference>
<dbReference type="Gene3D" id="1.10.287.460">
    <property type="entry name" value="Peptidyl-prolyl cis-trans isomerase, FKBP-type, N-terminal domain"/>
    <property type="match status" value="1"/>
</dbReference>
<evidence type="ECO:0000256" key="4">
    <source>
        <dbReference type="ARBA" id="ARBA00023235"/>
    </source>
</evidence>
<dbReference type="Pfam" id="PF01346">
    <property type="entry name" value="FKBP_N"/>
    <property type="match status" value="1"/>
</dbReference>
<proteinExistence type="inferred from homology"/>
<dbReference type="InterPro" id="IPR036944">
    <property type="entry name" value="PPIase_FKBP_N_sf"/>
</dbReference>
<gene>
    <name evidence="9" type="ORF">BC792_104216</name>
</gene>
<keyword evidence="7" id="KW-0732">Signal</keyword>
<dbReference type="InterPro" id="IPR000774">
    <property type="entry name" value="PPIase_FKBP_N"/>
</dbReference>
<dbReference type="FunFam" id="3.10.50.40:FF:000006">
    <property type="entry name" value="Peptidyl-prolyl cis-trans isomerase"/>
    <property type="match status" value="1"/>
</dbReference>
<evidence type="ECO:0000256" key="5">
    <source>
        <dbReference type="PROSITE-ProRule" id="PRU00277"/>
    </source>
</evidence>
<dbReference type="EC" id="5.2.1.8" evidence="6"/>
<keyword evidence="3 5" id="KW-0697">Rotamase</keyword>
<dbReference type="InterPro" id="IPR001179">
    <property type="entry name" value="PPIase_FKBP_dom"/>
</dbReference>
<evidence type="ECO:0000256" key="3">
    <source>
        <dbReference type="ARBA" id="ARBA00023110"/>
    </source>
</evidence>
<dbReference type="AlphaFoldDB" id="A0A5S5DMV5"/>
<evidence type="ECO:0000256" key="2">
    <source>
        <dbReference type="ARBA" id="ARBA00006577"/>
    </source>
</evidence>
<evidence type="ECO:0000256" key="7">
    <source>
        <dbReference type="SAM" id="SignalP"/>
    </source>
</evidence>
<sequence>MKMTKLGYCIIALVAAQTYGAKAQVLKSNTDSVSYSLGMDVASSLSSTGVAINMDSFLKGMTDGTAGNTRLIAQEEGIRLIKNAFSQAAERKVAALKQEETTFFETIKNKDGVRHLQDGLYYEVLQEGTGAKPADTSEVTVHYKGSLANGKVFDSSYDRGQPLELDLDNVIRGWQLGIPQMSVGSKYRFYIPSSLGYGERGAGGEIPPYSALIFEIELIGIKEGDATN</sequence>
<name>A0A5S5DMV5_9SPHI</name>
<protein>
    <recommendedName>
        <fullName evidence="6">Peptidyl-prolyl cis-trans isomerase</fullName>
        <ecNumber evidence="6">5.2.1.8</ecNumber>
    </recommendedName>
</protein>
<comment type="catalytic activity">
    <reaction evidence="1 5 6">
        <text>[protein]-peptidylproline (omega=180) = [protein]-peptidylproline (omega=0)</text>
        <dbReference type="Rhea" id="RHEA:16237"/>
        <dbReference type="Rhea" id="RHEA-COMP:10747"/>
        <dbReference type="Rhea" id="RHEA-COMP:10748"/>
        <dbReference type="ChEBI" id="CHEBI:83833"/>
        <dbReference type="ChEBI" id="CHEBI:83834"/>
        <dbReference type="EC" id="5.2.1.8"/>
    </reaction>
</comment>
<keyword evidence="4 5" id="KW-0413">Isomerase</keyword>
<dbReference type="GO" id="GO:0006457">
    <property type="term" value="P:protein folding"/>
    <property type="evidence" value="ECO:0007669"/>
    <property type="project" value="InterPro"/>
</dbReference>
<dbReference type="InterPro" id="IPR046357">
    <property type="entry name" value="PPIase_dom_sf"/>
</dbReference>
<dbReference type="OrthoDB" id="9814548at2"/>
<dbReference type="GO" id="GO:0003755">
    <property type="term" value="F:peptidyl-prolyl cis-trans isomerase activity"/>
    <property type="evidence" value="ECO:0007669"/>
    <property type="project" value="UniProtKB-UniRule"/>
</dbReference>
<dbReference type="EMBL" id="VNHX01000004">
    <property type="protein sequence ID" value="TYP96984.1"/>
    <property type="molecule type" value="Genomic_DNA"/>
</dbReference>
<feature type="chain" id="PRO_5024413368" description="Peptidyl-prolyl cis-trans isomerase" evidence="7">
    <location>
        <begin position="24"/>
        <end position="228"/>
    </location>
</feature>
<accession>A0A5S5DMV5</accession>
<organism evidence="9 10">
    <name type="scientific">Sphingobacterium allocomposti</name>
    <dbReference type="NCBI Taxonomy" id="415956"/>
    <lineage>
        <taxon>Bacteria</taxon>
        <taxon>Pseudomonadati</taxon>
        <taxon>Bacteroidota</taxon>
        <taxon>Sphingobacteriia</taxon>
        <taxon>Sphingobacteriales</taxon>
        <taxon>Sphingobacteriaceae</taxon>
        <taxon>Sphingobacterium</taxon>
    </lineage>
</organism>
<evidence type="ECO:0000313" key="9">
    <source>
        <dbReference type="EMBL" id="TYP96984.1"/>
    </source>
</evidence>
<dbReference type="Proteomes" id="UP000325105">
    <property type="component" value="Unassembled WGS sequence"/>
</dbReference>
<feature type="domain" description="PPIase FKBP-type" evidence="8">
    <location>
        <begin position="136"/>
        <end position="222"/>
    </location>
</feature>
<dbReference type="PANTHER" id="PTHR43811:SF19">
    <property type="entry name" value="39 KDA FK506-BINDING NUCLEAR PROTEIN"/>
    <property type="match status" value="1"/>
</dbReference>
<comment type="similarity">
    <text evidence="2 6">Belongs to the FKBP-type PPIase family.</text>
</comment>
<dbReference type="SUPFAM" id="SSF54534">
    <property type="entry name" value="FKBP-like"/>
    <property type="match status" value="1"/>
</dbReference>
<comment type="caution">
    <text evidence="9">The sequence shown here is derived from an EMBL/GenBank/DDBJ whole genome shotgun (WGS) entry which is preliminary data.</text>
</comment>
<dbReference type="PANTHER" id="PTHR43811">
    <property type="entry name" value="FKBP-TYPE PEPTIDYL-PROLYL CIS-TRANS ISOMERASE FKPA"/>
    <property type="match status" value="1"/>
</dbReference>
<evidence type="ECO:0000256" key="1">
    <source>
        <dbReference type="ARBA" id="ARBA00000971"/>
    </source>
</evidence>
<evidence type="ECO:0000256" key="6">
    <source>
        <dbReference type="RuleBase" id="RU003915"/>
    </source>
</evidence>
<reference evidence="9 10" key="1">
    <citation type="submission" date="2019-07" db="EMBL/GenBank/DDBJ databases">
        <title>Genomic Encyclopedia of Archaeal and Bacterial Type Strains, Phase II (KMG-II): from individual species to whole genera.</title>
        <authorList>
            <person name="Goeker M."/>
        </authorList>
    </citation>
    <scope>NUCLEOTIDE SEQUENCE [LARGE SCALE GENOMIC DNA]</scope>
    <source>
        <strain evidence="9 10">DSM 18850</strain>
    </source>
</reference>
<feature type="signal peptide" evidence="7">
    <location>
        <begin position="1"/>
        <end position="23"/>
    </location>
</feature>
<evidence type="ECO:0000259" key="8">
    <source>
        <dbReference type="PROSITE" id="PS50059"/>
    </source>
</evidence>
<keyword evidence="10" id="KW-1185">Reference proteome</keyword>